<proteinExistence type="inferred from homology"/>
<reference evidence="6" key="1">
    <citation type="submission" date="2014-06" db="EMBL/GenBank/DDBJ databases">
        <authorList>
            <person name="Winans N.J."/>
            <person name="Newell P.D."/>
            <person name="Douglas A.E."/>
        </authorList>
    </citation>
    <scope>NUCLEOTIDE SEQUENCE [LARGE SCALE GENOMIC DNA]</scope>
</reference>
<evidence type="ECO:0000259" key="4">
    <source>
        <dbReference type="Pfam" id="PF00535"/>
    </source>
</evidence>
<dbReference type="InterPro" id="IPR001173">
    <property type="entry name" value="Glyco_trans_2-like"/>
</dbReference>
<dbReference type="Proteomes" id="UP000194641">
    <property type="component" value="Unassembled WGS sequence"/>
</dbReference>
<evidence type="ECO:0000313" key="5">
    <source>
        <dbReference type="EMBL" id="OUI91508.1"/>
    </source>
</evidence>
<dbReference type="PANTHER" id="PTHR43179:SF12">
    <property type="entry name" value="GALACTOFURANOSYLTRANSFERASE GLFT2"/>
    <property type="match status" value="1"/>
</dbReference>
<evidence type="ECO:0000256" key="3">
    <source>
        <dbReference type="ARBA" id="ARBA00022679"/>
    </source>
</evidence>
<evidence type="ECO:0000256" key="1">
    <source>
        <dbReference type="ARBA" id="ARBA00006739"/>
    </source>
</evidence>
<dbReference type="Gene3D" id="3.90.550.10">
    <property type="entry name" value="Spore Coat Polysaccharide Biosynthesis Protein SpsA, Chain A"/>
    <property type="match status" value="1"/>
</dbReference>
<gene>
    <name evidence="5" type="ORF">HK17_11180</name>
</gene>
<dbReference type="InterPro" id="IPR029044">
    <property type="entry name" value="Nucleotide-diphossugar_trans"/>
</dbReference>
<dbReference type="EMBL" id="JOPA01000035">
    <property type="protein sequence ID" value="OUI91508.1"/>
    <property type="molecule type" value="Genomic_DNA"/>
</dbReference>
<comment type="caution">
    <text evidence="5">The sequence shown here is derived from an EMBL/GenBank/DDBJ whole genome shotgun (WGS) entry which is preliminary data.</text>
</comment>
<organism evidence="5 6">
    <name type="scientific">Acetobacter indonesiensis</name>
    <dbReference type="NCBI Taxonomy" id="104101"/>
    <lineage>
        <taxon>Bacteria</taxon>
        <taxon>Pseudomonadati</taxon>
        <taxon>Pseudomonadota</taxon>
        <taxon>Alphaproteobacteria</taxon>
        <taxon>Acetobacterales</taxon>
        <taxon>Acetobacteraceae</taxon>
        <taxon>Acetobacter</taxon>
    </lineage>
</organism>
<keyword evidence="3 5" id="KW-0808">Transferase</keyword>
<feature type="domain" description="Glycosyltransferase 2-like" evidence="4">
    <location>
        <begin position="76"/>
        <end position="171"/>
    </location>
</feature>
<dbReference type="GO" id="GO:0016757">
    <property type="term" value="F:glycosyltransferase activity"/>
    <property type="evidence" value="ECO:0007669"/>
    <property type="project" value="UniProtKB-KW"/>
</dbReference>
<dbReference type="SUPFAM" id="SSF53448">
    <property type="entry name" value="Nucleotide-diphospho-sugar transferases"/>
    <property type="match status" value="1"/>
</dbReference>
<comment type="similarity">
    <text evidence="1">Belongs to the glycosyltransferase 2 family.</text>
</comment>
<evidence type="ECO:0000313" key="6">
    <source>
        <dbReference type="Proteomes" id="UP000194641"/>
    </source>
</evidence>
<dbReference type="PANTHER" id="PTHR43179">
    <property type="entry name" value="RHAMNOSYLTRANSFERASE WBBL"/>
    <property type="match status" value="1"/>
</dbReference>
<evidence type="ECO:0000256" key="2">
    <source>
        <dbReference type="ARBA" id="ARBA00022676"/>
    </source>
</evidence>
<keyword evidence="2" id="KW-0328">Glycosyltransferase</keyword>
<dbReference type="Pfam" id="PF00535">
    <property type="entry name" value="Glycos_transf_2"/>
    <property type="match status" value="1"/>
</dbReference>
<name>A0A252ANV0_9PROT</name>
<sequence length="384" mass="43263">MTHPFLTPTADESVVMAQTCAVIVTYGNRVSLLAQVVKGVLGGNSAEGACFSLNQPTDNESESAGQLNSSRRGVGHVVVVDNGTEPSVAQKLIDLQRHYGDKHFTLVRLPHNTGSAGGFRAGIVAAAARADTGHIWVLDDDNKPESDALSVLARVWRLMGARNDVSLVSYRADKRTYRNLVERNKPNDIKPNSFFGFSVQSPWQKHAVPVWQKSGLVCRGMAMAGYGGLWFHKNWLSLIGEPDERYYLYFDDYDFTLRMTQLQGEIWLSQKSLLQDLEPSWTTEKSFLHHWLQTDKGPIRTYFSLRNRLILEQKTTTSKVLHTLNMVLFLLVKVACPNLQSICYHLRHPAKMYARWKLIFKAIHDGNNSVFDNSLAETPSRRKS</sequence>
<protein>
    <submittedName>
        <fullName evidence="5">Glycosyl transferase</fullName>
    </submittedName>
</protein>
<dbReference type="RefSeq" id="WP_256940746.1">
    <property type="nucleotide sequence ID" value="NZ_JBJJWX010000010.1"/>
</dbReference>
<dbReference type="AlphaFoldDB" id="A0A252ANV0"/>
<accession>A0A252ANV0</accession>